<evidence type="ECO:0000313" key="4">
    <source>
        <dbReference type="Proteomes" id="UP001295423"/>
    </source>
</evidence>
<dbReference type="AlphaFoldDB" id="A0AAD2FBB5"/>
<dbReference type="PANTHER" id="PTHR16189">
    <property type="entry name" value="TRANSMEMBRANE PROTEIN 104-RELATED"/>
    <property type="match status" value="1"/>
</dbReference>
<dbReference type="Proteomes" id="UP001295423">
    <property type="component" value="Unassembled WGS sequence"/>
</dbReference>
<feature type="transmembrane region" description="Helical" evidence="2">
    <location>
        <begin position="246"/>
        <end position="266"/>
    </location>
</feature>
<dbReference type="EMBL" id="CAKOGP040000001">
    <property type="protein sequence ID" value="CAJ1918341.1"/>
    <property type="molecule type" value="Genomic_DNA"/>
</dbReference>
<organism evidence="3 4">
    <name type="scientific">Cylindrotheca closterium</name>
    <dbReference type="NCBI Taxonomy" id="2856"/>
    <lineage>
        <taxon>Eukaryota</taxon>
        <taxon>Sar</taxon>
        <taxon>Stramenopiles</taxon>
        <taxon>Ochrophyta</taxon>
        <taxon>Bacillariophyta</taxon>
        <taxon>Bacillariophyceae</taxon>
        <taxon>Bacillariophycidae</taxon>
        <taxon>Bacillariales</taxon>
        <taxon>Bacillariaceae</taxon>
        <taxon>Cylindrotheca</taxon>
    </lineage>
</organism>
<accession>A0AAD2FBB5</accession>
<feature type="transmembrane region" description="Helical" evidence="2">
    <location>
        <begin position="166"/>
        <end position="186"/>
    </location>
</feature>
<reference evidence="3" key="1">
    <citation type="submission" date="2023-08" db="EMBL/GenBank/DDBJ databases">
        <authorList>
            <person name="Audoor S."/>
            <person name="Bilcke G."/>
        </authorList>
    </citation>
    <scope>NUCLEOTIDE SEQUENCE</scope>
</reference>
<feature type="compositionally biased region" description="Basic and acidic residues" evidence="1">
    <location>
        <begin position="1"/>
        <end position="12"/>
    </location>
</feature>
<feature type="region of interest" description="Disordered" evidence="1">
    <location>
        <begin position="1"/>
        <end position="20"/>
    </location>
</feature>
<evidence type="ECO:0000256" key="2">
    <source>
        <dbReference type="SAM" id="Phobius"/>
    </source>
</evidence>
<keyword evidence="2" id="KW-1133">Transmembrane helix</keyword>
<feature type="transmembrane region" description="Helical" evidence="2">
    <location>
        <begin position="425"/>
        <end position="443"/>
    </location>
</feature>
<gene>
    <name evidence="3" type="ORF">CYCCA115_LOCUS812</name>
</gene>
<protein>
    <recommendedName>
        <fullName evidence="5">Amino acid transporter transmembrane domain-containing protein</fullName>
    </recommendedName>
</protein>
<feature type="transmembrane region" description="Helical" evidence="2">
    <location>
        <begin position="449"/>
        <end position="471"/>
    </location>
</feature>
<sequence>MVKHEPLEKDSTPDPTLNDSLVVEMTSPSSESLDDLSPLIVNGGSSAANDGVAVPLSNRPKPTWFRQMSRDLSEGWATHIGSIGYLGSVSIAVNSLTGPAMLNLPDTFQRAGLIPTTLTLIFVAVLSSLCCLHMSNTISKVTGNSSFRKEIEYSEAFEAFWGHKSFIATQILFFLCISCLNISSIVDTAQVVDTFLGHWFPGGSAALYMYWEDGPHFEFIRWSFHSCSRDTLKAGDCVPFADDDDVGHHFTIGYVMCVLVFLPMALMDLKENAAWQVLGFAVLLVCSLIFVIIFILEGLNTDYISLWGTSWNTLFGVILFNYALVLAVPAWLYEKEPTVDVPKVVNGSAVLSTILYVLIGGLGAMTMPHASQNMLESMMSGTFGITMQICASVFAFFIVGLGIPLFCVLKRMNLTGRNLLSRNKANLFAVYLPFAISWLFYTGDWVTQLLSWGGMVFTSLVAFILPVLIALHTLDETDELGSVLVYGRFDLKEKSSQAIALKVLLVLSVLASIAALIGNVLG</sequence>
<feature type="transmembrane region" description="Helical" evidence="2">
    <location>
        <begin position="113"/>
        <end position="132"/>
    </location>
</feature>
<evidence type="ECO:0000313" key="3">
    <source>
        <dbReference type="EMBL" id="CAJ1918341.1"/>
    </source>
</evidence>
<comment type="caution">
    <text evidence="3">The sequence shown here is derived from an EMBL/GenBank/DDBJ whole genome shotgun (WGS) entry which is preliminary data.</text>
</comment>
<feature type="transmembrane region" description="Helical" evidence="2">
    <location>
        <begin position="76"/>
        <end position="93"/>
    </location>
</feature>
<evidence type="ECO:0008006" key="5">
    <source>
        <dbReference type="Google" id="ProtNLM"/>
    </source>
</evidence>
<feature type="transmembrane region" description="Helical" evidence="2">
    <location>
        <begin position="385"/>
        <end position="409"/>
    </location>
</feature>
<name>A0AAD2FBB5_9STRA</name>
<dbReference type="PANTHER" id="PTHR16189:SF3">
    <property type="entry name" value="AMINO ACID TRANSPORTER TRANSMEMBRANE DOMAIN-CONTAINING PROTEIN"/>
    <property type="match status" value="1"/>
</dbReference>
<feature type="transmembrane region" description="Helical" evidence="2">
    <location>
        <begin position="344"/>
        <end position="365"/>
    </location>
</feature>
<feature type="transmembrane region" description="Helical" evidence="2">
    <location>
        <begin position="499"/>
        <end position="521"/>
    </location>
</feature>
<keyword evidence="2" id="KW-0812">Transmembrane</keyword>
<keyword evidence="2" id="KW-0472">Membrane</keyword>
<keyword evidence="4" id="KW-1185">Reference proteome</keyword>
<feature type="transmembrane region" description="Helical" evidence="2">
    <location>
        <begin position="278"/>
        <end position="299"/>
    </location>
</feature>
<feature type="transmembrane region" description="Helical" evidence="2">
    <location>
        <begin position="311"/>
        <end position="332"/>
    </location>
</feature>
<evidence type="ECO:0000256" key="1">
    <source>
        <dbReference type="SAM" id="MobiDB-lite"/>
    </source>
</evidence>
<proteinExistence type="predicted"/>